<evidence type="ECO:0000313" key="3">
    <source>
        <dbReference type="Proteomes" id="UP000747542"/>
    </source>
</evidence>
<dbReference type="EMBL" id="JAHLQT010031643">
    <property type="protein sequence ID" value="KAG7160108.1"/>
    <property type="molecule type" value="Genomic_DNA"/>
</dbReference>
<sequence>MTEYHQPNHNVIKLPSNASQSSTKTSTANNSICTTNNTSMKYINCSSSSSNLKENDEDCGTTNITNFTSNKISRRYSITTNEDFNINITINTDDSSSFSNSSTQRSISTSCLSKSSCYISTTDPNTCDLEMDKTFGGSLGSFCPPEGRRFVRTRVSIPPSARNRDRSARPESFRISSDMATHTRVLLKARSFAGASLRESPTHKKNGRRNFARTSLREDQLTYHRDKGYNQQNAMSKMEFLRARFASTSGTASDSNSYEASSDDCVVINSRPYFGAYVKPDDEYYGPEPADNEAKIVNVRTEELQTSLKTTNIVTVSTTTPEEYIECTKDSWNHGNLDSLRQGGATIGNTFYVPSSDHYGDNIITTIKENTFSSSEPHPSPHTRTCNKESCTTNQLTRKISLAVPDSYLCEDSQESLKSQKLRTRSFTGMVTPRETITENIPLPREVLNDHKTAKKGNLSLRVTQNTESERIFRVATMTRRARVTRDGYAFRFSSDLGLGTSSRVTPRSKREVFV</sequence>
<comment type="caution">
    <text evidence="2">The sequence shown here is derived from an EMBL/GenBank/DDBJ whole genome shotgun (WGS) entry which is preliminary data.</text>
</comment>
<evidence type="ECO:0000313" key="2">
    <source>
        <dbReference type="EMBL" id="KAG7160108.1"/>
    </source>
</evidence>
<organism evidence="2 3">
    <name type="scientific">Homarus americanus</name>
    <name type="common">American lobster</name>
    <dbReference type="NCBI Taxonomy" id="6706"/>
    <lineage>
        <taxon>Eukaryota</taxon>
        <taxon>Metazoa</taxon>
        <taxon>Ecdysozoa</taxon>
        <taxon>Arthropoda</taxon>
        <taxon>Crustacea</taxon>
        <taxon>Multicrustacea</taxon>
        <taxon>Malacostraca</taxon>
        <taxon>Eumalacostraca</taxon>
        <taxon>Eucarida</taxon>
        <taxon>Decapoda</taxon>
        <taxon>Pleocyemata</taxon>
        <taxon>Astacidea</taxon>
        <taxon>Nephropoidea</taxon>
        <taxon>Nephropidae</taxon>
        <taxon>Homarus</taxon>
    </lineage>
</organism>
<keyword evidence="3" id="KW-1185">Reference proteome</keyword>
<feature type="region of interest" description="Disordered" evidence="1">
    <location>
        <begin position="1"/>
        <end position="29"/>
    </location>
</feature>
<evidence type="ECO:0000256" key="1">
    <source>
        <dbReference type="SAM" id="MobiDB-lite"/>
    </source>
</evidence>
<protein>
    <submittedName>
        <fullName evidence="2">Uncharacterized protein</fullName>
    </submittedName>
</protein>
<dbReference type="Proteomes" id="UP000747542">
    <property type="component" value="Unassembled WGS sequence"/>
</dbReference>
<accession>A0A8J5JSC3</accession>
<name>A0A8J5JSC3_HOMAM</name>
<feature type="compositionally biased region" description="Polar residues" evidence="1">
    <location>
        <begin position="16"/>
        <end position="29"/>
    </location>
</feature>
<gene>
    <name evidence="2" type="ORF">Hamer_G012648</name>
</gene>
<proteinExistence type="predicted"/>
<reference evidence="2" key="1">
    <citation type="journal article" date="2021" name="Sci. Adv.">
        <title>The American lobster genome reveals insights on longevity, neural, and immune adaptations.</title>
        <authorList>
            <person name="Polinski J.M."/>
            <person name="Zimin A.V."/>
            <person name="Clark K.F."/>
            <person name="Kohn A.B."/>
            <person name="Sadowski N."/>
            <person name="Timp W."/>
            <person name="Ptitsyn A."/>
            <person name="Khanna P."/>
            <person name="Romanova D.Y."/>
            <person name="Williams P."/>
            <person name="Greenwood S.J."/>
            <person name="Moroz L.L."/>
            <person name="Walt D.R."/>
            <person name="Bodnar A.G."/>
        </authorList>
    </citation>
    <scope>NUCLEOTIDE SEQUENCE</scope>
    <source>
        <strain evidence="2">GMGI-L3</strain>
    </source>
</reference>
<dbReference type="AlphaFoldDB" id="A0A8J5JSC3"/>